<reference evidence="9" key="1">
    <citation type="journal article" date="2006" name="Science">
        <title>Ancient noncoding elements conserved in the human genome.</title>
        <authorList>
            <person name="Venkatesh B."/>
            <person name="Kirkness E.F."/>
            <person name="Loh Y.H."/>
            <person name="Halpern A.L."/>
            <person name="Lee A.P."/>
            <person name="Johnson J."/>
            <person name="Dandona N."/>
            <person name="Viswanathan L.D."/>
            <person name="Tay A."/>
            <person name="Venter J.C."/>
            <person name="Strausberg R.L."/>
            <person name="Brenner S."/>
        </authorList>
    </citation>
    <scope>NUCLEOTIDE SEQUENCE [LARGE SCALE GENOMIC DNA]</scope>
</reference>
<dbReference type="OrthoDB" id="9449742at2759"/>
<dbReference type="GeneTree" id="ENSGT01030000234590"/>
<evidence type="ECO:0000256" key="2">
    <source>
        <dbReference type="ARBA" id="ARBA00006193"/>
    </source>
</evidence>
<organism evidence="7">
    <name type="scientific">Callorhinchus milii</name>
    <name type="common">Ghost shark</name>
    <dbReference type="NCBI Taxonomy" id="7868"/>
    <lineage>
        <taxon>Eukaryota</taxon>
        <taxon>Metazoa</taxon>
        <taxon>Chordata</taxon>
        <taxon>Craniata</taxon>
        <taxon>Vertebrata</taxon>
        <taxon>Chondrichthyes</taxon>
        <taxon>Holocephali</taxon>
        <taxon>Chimaeriformes</taxon>
        <taxon>Callorhinchidae</taxon>
        <taxon>Callorhinchus</taxon>
    </lineage>
</organism>
<evidence type="ECO:0000256" key="3">
    <source>
        <dbReference type="ARBA" id="ARBA00022692"/>
    </source>
</evidence>
<dbReference type="RefSeq" id="XP_007910332.1">
    <property type="nucleotide sequence ID" value="XM_007912141.2"/>
</dbReference>
<evidence type="ECO:0000256" key="4">
    <source>
        <dbReference type="ARBA" id="ARBA00022989"/>
    </source>
</evidence>
<evidence type="ECO:0000313" key="7">
    <source>
        <dbReference type="EMBL" id="AFP01798.1"/>
    </source>
</evidence>
<evidence type="ECO:0000313" key="8">
    <source>
        <dbReference type="Ensembl" id="ENSCMIP00000028574.1"/>
    </source>
</evidence>
<evidence type="ECO:0000313" key="9">
    <source>
        <dbReference type="Proteomes" id="UP000314986"/>
    </source>
</evidence>
<accession>V9KTL6</accession>
<feature type="transmembrane region" description="Helical" evidence="6">
    <location>
        <begin position="12"/>
        <end position="30"/>
    </location>
</feature>
<dbReference type="Proteomes" id="UP000314986">
    <property type="component" value="Unassembled WGS sequence"/>
</dbReference>
<dbReference type="OMA" id="NCCANRC"/>
<feature type="transmembrane region" description="Helical" evidence="6">
    <location>
        <begin position="153"/>
        <end position="176"/>
    </location>
</feature>
<dbReference type="PANTHER" id="PTHR14198">
    <property type="entry name" value="TRANSMEMBRANE 4 L6 FAMILY MEMBER 1-RELATED"/>
    <property type="match status" value="1"/>
</dbReference>
<gene>
    <name evidence="8" type="primary">LOC103191178</name>
</gene>
<dbReference type="KEGG" id="cmk:103191178"/>
<dbReference type="Ensembl" id="ENSCMIT00000029028.1">
    <property type="protein sequence ID" value="ENSCMIP00000028574.1"/>
    <property type="gene ID" value="ENSCMIG00000012396.1"/>
</dbReference>
<evidence type="ECO:0000256" key="1">
    <source>
        <dbReference type="ARBA" id="ARBA00004141"/>
    </source>
</evidence>
<protein>
    <submittedName>
        <fullName evidence="7 8">Transmembrane 4 L6 family member 5-like</fullName>
    </submittedName>
</protein>
<dbReference type="Pfam" id="PF05805">
    <property type="entry name" value="L6_membrane"/>
    <property type="match status" value="1"/>
</dbReference>
<reference evidence="9" key="2">
    <citation type="journal article" date="2007" name="PLoS Biol.">
        <title>Survey sequencing and comparative analysis of the elephant shark (Callorhinchus milii) genome.</title>
        <authorList>
            <person name="Venkatesh B."/>
            <person name="Kirkness E.F."/>
            <person name="Loh Y.H."/>
            <person name="Halpern A.L."/>
            <person name="Lee A.P."/>
            <person name="Johnson J."/>
            <person name="Dandona N."/>
            <person name="Viswanathan L.D."/>
            <person name="Tay A."/>
            <person name="Venter J.C."/>
            <person name="Strausberg R.L."/>
            <person name="Brenner S."/>
        </authorList>
    </citation>
    <scope>NUCLEOTIDE SEQUENCE [LARGE SCALE GENOMIC DNA]</scope>
</reference>
<evidence type="ECO:0000256" key="6">
    <source>
        <dbReference type="SAM" id="Phobius"/>
    </source>
</evidence>
<evidence type="ECO:0000256" key="5">
    <source>
        <dbReference type="ARBA" id="ARBA00023136"/>
    </source>
</evidence>
<keyword evidence="3 6" id="KW-0812">Transmembrane</keyword>
<comment type="subcellular location">
    <subcellularLocation>
        <location evidence="1">Membrane</location>
        <topology evidence="1">Multi-pass membrane protein</topology>
    </subcellularLocation>
</comment>
<proteinExistence type="evidence at transcript level"/>
<comment type="similarity">
    <text evidence="2">Belongs to the L6 tetraspanin family.</text>
</comment>
<feature type="transmembrane region" description="Helical" evidence="6">
    <location>
        <begin position="50"/>
        <end position="70"/>
    </location>
</feature>
<dbReference type="PANTHER" id="PTHR14198:SF23">
    <property type="entry name" value="SI:CH211-137I24.10"/>
    <property type="match status" value="1"/>
</dbReference>
<name>V9KTL6_CALMI</name>
<feature type="transmembrane region" description="Helical" evidence="6">
    <location>
        <begin position="82"/>
        <end position="109"/>
    </location>
</feature>
<dbReference type="AlphaFoldDB" id="V9KTL6"/>
<sequence>MCTGKCSKLIGALLFPTAVLCIIANLFLFFPNFDTKYIQDPAKITPEVLYMGGILGSGALVLISASHIYATGSSGCCNNRCGMFLSVLLSGLGVVGSGYCFAVSVVGLVKGPTCVYNGQWIRPFNVSLAEFSGRSYLFQPELWGRCVEPRDVVLFNTTLFLTLSCLSSLQFLLCLIQMVNGLCGCVCGTCRQSRNVIVA</sequence>
<dbReference type="GO" id="GO:0016020">
    <property type="term" value="C:membrane"/>
    <property type="evidence" value="ECO:0007669"/>
    <property type="project" value="UniProtKB-SubCell"/>
</dbReference>
<dbReference type="STRING" id="7868.ENSCMIP00000028574"/>
<reference evidence="7 9" key="3">
    <citation type="journal article" date="2014" name="Nature">
        <title>Elephant shark genome provides unique insights into gnathostome evolution.</title>
        <authorList>
            <consortium name="International Elephant Shark Genome Sequencing Consortium"/>
            <person name="Venkatesh B."/>
            <person name="Lee A.P."/>
            <person name="Ravi V."/>
            <person name="Maurya A.K."/>
            <person name="Lian M.M."/>
            <person name="Swann J.B."/>
            <person name="Ohta Y."/>
            <person name="Flajnik M.F."/>
            <person name="Sutoh Y."/>
            <person name="Kasahara M."/>
            <person name="Hoon S."/>
            <person name="Gangu V."/>
            <person name="Roy S.W."/>
            <person name="Irimia M."/>
            <person name="Korzh V."/>
            <person name="Kondrychyn I."/>
            <person name="Lim Z.W."/>
            <person name="Tay B.H."/>
            <person name="Tohari S."/>
            <person name="Kong K.W."/>
            <person name="Ho S."/>
            <person name="Lorente-Galdos B."/>
            <person name="Quilez J."/>
            <person name="Marques-Bonet T."/>
            <person name="Raney B.J."/>
            <person name="Ingham P.W."/>
            <person name="Tay A."/>
            <person name="Hillier L.W."/>
            <person name="Minx P."/>
            <person name="Boehm T."/>
            <person name="Wilson R.K."/>
            <person name="Brenner S."/>
            <person name="Warren W.C."/>
        </authorList>
    </citation>
    <scope>NUCLEOTIDE SEQUENCE</scope>
    <source>
        <tissue evidence="7">Intestine</tissue>
    </source>
</reference>
<dbReference type="GeneID" id="103191178"/>
<dbReference type="EMBL" id="JW869280">
    <property type="protein sequence ID" value="AFP01798.1"/>
    <property type="molecule type" value="mRNA"/>
</dbReference>
<keyword evidence="5 6" id="KW-0472">Membrane</keyword>
<dbReference type="InterPro" id="IPR008661">
    <property type="entry name" value="L6_membrane"/>
</dbReference>
<keyword evidence="4 6" id="KW-1133">Transmembrane helix</keyword>
<keyword evidence="9" id="KW-1185">Reference proteome</keyword>
<reference evidence="8" key="4">
    <citation type="submission" date="2025-05" db="UniProtKB">
        <authorList>
            <consortium name="Ensembl"/>
        </authorList>
    </citation>
    <scope>IDENTIFICATION</scope>
</reference>